<evidence type="ECO:0000256" key="2">
    <source>
        <dbReference type="ARBA" id="ARBA00022692"/>
    </source>
</evidence>
<dbReference type="AlphaFoldDB" id="A0AAD9ARQ3"/>
<evidence type="ECO:0000313" key="11">
    <source>
        <dbReference type="Proteomes" id="UP001243330"/>
    </source>
</evidence>
<dbReference type="EMBL" id="JAQOWY010000095">
    <property type="protein sequence ID" value="KAK1851500.1"/>
    <property type="molecule type" value="Genomic_DNA"/>
</dbReference>
<dbReference type="InterPro" id="IPR052337">
    <property type="entry name" value="SAT4-like"/>
</dbReference>
<protein>
    <submittedName>
        <fullName evidence="10">Integral membrane protein</fullName>
    </submittedName>
</protein>
<feature type="compositionally biased region" description="Acidic residues" evidence="6">
    <location>
        <begin position="485"/>
        <end position="496"/>
    </location>
</feature>
<feature type="transmembrane region" description="Helical" evidence="7">
    <location>
        <begin position="270"/>
        <end position="289"/>
    </location>
</feature>
<sequence>MLFQIFFCPLHIHVVASCSCRRSAEHFPGSILQKAHSFVAAWPSSTSFVRSLLHGFQIGSFPTSATSLYLKERAQDASLFPPGSGDWRRRMATMHNESAITSGDETPPYTDASRASWLIVSTAVCLSVTLMFVLLRAYVRAIVIKSWGADDTLVVISFILAILTGVIFSICTTKGLGMHIWTIPIDVQQDGRRITIGATLCYSATFIAIKMSVLLQFRRVFAVPKFRLICNIMFGFICCFGIAVVVSSIVMAAPTWRGDTFQAERYDQCAWWLATSSVHLATDIIIFLMPIPMLHRLKLRAMLKVALMVSFGLGFITTAISIVRIVTITHVFTADVTWDVIPALVWSQVEVCCAVICVCIPTLRPLLRVMGRNTDSHKISYESGSTRLTRRPLKATTTVSSEQTITSPDYLDVMEVEPRSRMVEHSPEGGLMVRTAISPALTAGGESDDGSDGFGEANEEVGTPLSPPPKSYSSPTRNRFSLPEAPEDEESVGSRR</sequence>
<feature type="signal peptide" evidence="8">
    <location>
        <begin position="1"/>
        <end position="17"/>
    </location>
</feature>
<dbReference type="InterPro" id="IPR049326">
    <property type="entry name" value="Rhodopsin_dom_fungi"/>
</dbReference>
<feature type="chain" id="PRO_5042297106" evidence="8">
    <location>
        <begin position="18"/>
        <end position="496"/>
    </location>
</feature>
<keyword evidence="8" id="KW-0732">Signal</keyword>
<feature type="transmembrane region" description="Helical" evidence="7">
    <location>
        <begin position="196"/>
        <end position="217"/>
    </location>
</feature>
<accession>A0AAD9ARQ3</accession>
<feature type="domain" description="Rhodopsin" evidence="9">
    <location>
        <begin position="135"/>
        <end position="368"/>
    </location>
</feature>
<proteinExistence type="inferred from homology"/>
<comment type="subcellular location">
    <subcellularLocation>
        <location evidence="1">Membrane</location>
        <topology evidence="1">Multi-pass membrane protein</topology>
    </subcellularLocation>
</comment>
<comment type="similarity">
    <text evidence="5">Belongs to the SAT4 family.</text>
</comment>
<dbReference type="Pfam" id="PF20684">
    <property type="entry name" value="Fung_rhodopsin"/>
    <property type="match status" value="1"/>
</dbReference>
<keyword evidence="11" id="KW-1185">Reference proteome</keyword>
<evidence type="ECO:0000256" key="7">
    <source>
        <dbReference type="SAM" id="Phobius"/>
    </source>
</evidence>
<keyword evidence="4 7" id="KW-0472">Membrane</keyword>
<feature type="transmembrane region" description="Helical" evidence="7">
    <location>
        <begin position="301"/>
        <end position="323"/>
    </location>
</feature>
<gene>
    <name evidence="10" type="ORF">CCHR01_05883</name>
</gene>
<evidence type="ECO:0000259" key="9">
    <source>
        <dbReference type="Pfam" id="PF20684"/>
    </source>
</evidence>
<feature type="transmembrane region" description="Helical" evidence="7">
    <location>
        <begin position="343"/>
        <end position="363"/>
    </location>
</feature>
<evidence type="ECO:0000256" key="1">
    <source>
        <dbReference type="ARBA" id="ARBA00004141"/>
    </source>
</evidence>
<comment type="caution">
    <text evidence="10">The sequence shown here is derived from an EMBL/GenBank/DDBJ whole genome shotgun (WGS) entry which is preliminary data.</text>
</comment>
<dbReference type="Proteomes" id="UP001243330">
    <property type="component" value="Unassembled WGS sequence"/>
</dbReference>
<keyword evidence="3 7" id="KW-1133">Transmembrane helix</keyword>
<feature type="transmembrane region" description="Helical" evidence="7">
    <location>
        <begin position="151"/>
        <end position="176"/>
    </location>
</feature>
<dbReference type="PANTHER" id="PTHR33048">
    <property type="entry name" value="PTH11-LIKE INTEGRAL MEMBRANE PROTEIN (AFU_ORTHOLOGUE AFUA_5G11245)"/>
    <property type="match status" value="1"/>
</dbReference>
<name>A0AAD9ARQ3_9PEZI</name>
<evidence type="ECO:0000256" key="3">
    <source>
        <dbReference type="ARBA" id="ARBA00022989"/>
    </source>
</evidence>
<evidence type="ECO:0000313" key="10">
    <source>
        <dbReference type="EMBL" id="KAK1851500.1"/>
    </source>
</evidence>
<evidence type="ECO:0000256" key="5">
    <source>
        <dbReference type="ARBA" id="ARBA00038359"/>
    </source>
</evidence>
<keyword evidence="2 7" id="KW-0812">Transmembrane</keyword>
<reference evidence="10" key="1">
    <citation type="submission" date="2023-01" db="EMBL/GenBank/DDBJ databases">
        <title>Colletotrichum chrysophilum M932 genome sequence.</title>
        <authorList>
            <person name="Baroncelli R."/>
        </authorList>
    </citation>
    <scope>NUCLEOTIDE SEQUENCE</scope>
    <source>
        <strain evidence="10">M932</strain>
    </source>
</reference>
<evidence type="ECO:0000256" key="8">
    <source>
        <dbReference type="SAM" id="SignalP"/>
    </source>
</evidence>
<evidence type="ECO:0000256" key="6">
    <source>
        <dbReference type="SAM" id="MobiDB-lite"/>
    </source>
</evidence>
<dbReference type="GO" id="GO:0016020">
    <property type="term" value="C:membrane"/>
    <property type="evidence" value="ECO:0007669"/>
    <property type="project" value="UniProtKB-SubCell"/>
</dbReference>
<feature type="region of interest" description="Disordered" evidence="6">
    <location>
        <begin position="441"/>
        <end position="496"/>
    </location>
</feature>
<feature type="transmembrane region" description="Helical" evidence="7">
    <location>
        <begin position="229"/>
        <end position="250"/>
    </location>
</feature>
<dbReference type="PANTHER" id="PTHR33048:SF47">
    <property type="entry name" value="INTEGRAL MEMBRANE PROTEIN-RELATED"/>
    <property type="match status" value="1"/>
</dbReference>
<feature type="transmembrane region" description="Helical" evidence="7">
    <location>
        <begin position="117"/>
        <end position="139"/>
    </location>
</feature>
<organism evidence="10 11">
    <name type="scientific">Colletotrichum chrysophilum</name>
    <dbReference type="NCBI Taxonomy" id="1836956"/>
    <lineage>
        <taxon>Eukaryota</taxon>
        <taxon>Fungi</taxon>
        <taxon>Dikarya</taxon>
        <taxon>Ascomycota</taxon>
        <taxon>Pezizomycotina</taxon>
        <taxon>Sordariomycetes</taxon>
        <taxon>Hypocreomycetidae</taxon>
        <taxon>Glomerellales</taxon>
        <taxon>Glomerellaceae</taxon>
        <taxon>Colletotrichum</taxon>
        <taxon>Colletotrichum gloeosporioides species complex</taxon>
    </lineage>
</organism>
<evidence type="ECO:0000256" key="4">
    <source>
        <dbReference type="ARBA" id="ARBA00023136"/>
    </source>
</evidence>